<feature type="domain" description="M23ase beta-sheet core" evidence="2">
    <location>
        <begin position="181"/>
        <end position="275"/>
    </location>
</feature>
<comment type="caution">
    <text evidence="3">The sequence shown here is derived from an EMBL/GenBank/DDBJ whole genome shotgun (WGS) entry which is preliminary data.</text>
</comment>
<dbReference type="CDD" id="cd12797">
    <property type="entry name" value="M23_peptidase"/>
    <property type="match status" value="1"/>
</dbReference>
<protein>
    <submittedName>
        <fullName evidence="3">Peptidase M23/M37 family</fullName>
    </submittedName>
</protein>
<gene>
    <name evidence="3" type="ORF">MBAV_002735</name>
</gene>
<dbReference type="InterPro" id="IPR050570">
    <property type="entry name" value="Cell_wall_metabolism_enzyme"/>
</dbReference>
<dbReference type="SUPFAM" id="SSF51261">
    <property type="entry name" value="Duplicated hybrid motif"/>
    <property type="match status" value="1"/>
</dbReference>
<keyword evidence="4" id="KW-1185">Reference proteome</keyword>
<dbReference type="Proteomes" id="UP000033423">
    <property type="component" value="Unassembled WGS sequence"/>
</dbReference>
<dbReference type="EMBL" id="LACI01001170">
    <property type="protein sequence ID" value="KJU85069.1"/>
    <property type="molecule type" value="Genomic_DNA"/>
</dbReference>
<keyword evidence="1" id="KW-0472">Membrane</keyword>
<sequence>MECIMLKLKKFIRCLFTPITILIIPHSNEQTYRMKLPSVGIVMLIAIWIAFTGYMISVGVTTKKYNEIKGRADFYYHQFTELHSTIDSLKKAEAQFKKLFAFKTKEDVFNNLETDDSGSIDMELLRKQIEKSVKGVDEIKEYFNKQRNVYNATPHGSPVGSYHISSDFGWRIHPRSGRSEFHSGLDMAASPGMAVHATADGIVSFAEWSGGSGRLVVIEHGFGYTTCYAHNKDIVVKVGQRVKRGDVISYVGSTGNSTGPHVHYEVWKNDNPVDPMTFMAQKGEDKP</sequence>
<dbReference type="InterPro" id="IPR011055">
    <property type="entry name" value="Dup_hybrid_motif"/>
</dbReference>
<keyword evidence="1" id="KW-1133">Transmembrane helix</keyword>
<feature type="transmembrane region" description="Helical" evidence="1">
    <location>
        <begin position="39"/>
        <end position="61"/>
    </location>
</feature>
<dbReference type="InterPro" id="IPR016047">
    <property type="entry name" value="M23ase_b-sheet_dom"/>
</dbReference>
<reference evidence="3 4" key="1">
    <citation type="submission" date="2015-02" db="EMBL/GenBank/DDBJ databases">
        <title>Single-cell genomics of uncultivated deep-branching MTB reveals a conserved set of magnetosome genes.</title>
        <authorList>
            <person name="Kolinko S."/>
            <person name="Richter M."/>
            <person name="Glockner F.O."/>
            <person name="Brachmann A."/>
            <person name="Schuler D."/>
        </authorList>
    </citation>
    <scope>NUCLEOTIDE SEQUENCE [LARGE SCALE GENOMIC DNA]</scope>
    <source>
        <strain evidence="3">TM-1</strain>
    </source>
</reference>
<dbReference type="PANTHER" id="PTHR21666:SF286">
    <property type="entry name" value="LIPOPROTEIN NLPD"/>
    <property type="match status" value="1"/>
</dbReference>
<keyword evidence="1" id="KW-0812">Transmembrane</keyword>
<dbReference type="Gene3D" id="2.70.70.10">
    <property type="entry name" value="Glucose Permease (Domain IIA)"/>
    <property type="match status" value="1"/>
</dbReference>
<accession>A0A0F3GT00</accession>
<name>A0A0F3GT00_9BACT</name>
<evidence type="ECO:0000259" key="2">
    <source>
        <dbReference type="Pfam" id="PF01551"/>
    </source>
</evidence>
<dbReference type="AlphaFoldDB" id="A0A0F3GT00"/>
<evidence type="ECO:0000256" key="1">
    <source>
        <dbReference type="SAM" id="Phobius"/>
    </source>
</evidence>
<evidence type="ECO:0000313" key="4">
    <source>
        <dbReference type="Proteomes" id="UP000033423"/>
    </source>
</evidence>
<organism evidence="3 4">
    <name type="scientific">Candidatus Magnetobacterium bavaricum</name>
    <dbReference type="NCBI Taxonomy" id="29290"/>
    <lineage>
        <taxon>Bacteria</taxon>
        <taxon>Pseudomonadati</taxon>
        <taxon>Nitrospirota</taxon>
        <taxon>Thermodesulfovibrionia</taxon>
        <taxon>Thermodesulfovibrionales</taxon>
        <taxon>Candidatus Magnetobacteriaceae</taxon>
        <taxon>Candidatus Magnetobacterium</taxon>
    </lineage>
</organism>
<dbReference type="PANTHER" id="PTHR21666">
    <property type="entry name" value="PEPTIDASE-RELATED"/>
    <property type="match status" value="1"/>
</dbReference>
<dbReference type="GO" id="GO:0004222">
    <property type="term" value="F:metalloendopeptidase activity"/>
    <property type="evidence" value="ECO:0007669"/>
    <property type="project" value="TreeGrafter"/>
</dbReference>
<proteinExistence type="predicted"/>
<dbReference type="Pfam" id="PF01551">
    <property type="entry name" value="Peptidase_M23"/>
    <property type="match status" value="1"/>
</dbReference>
<dbReference type="FunFam" id="2.70.70.10:FF:000006">
    <property type="entry name" value="M23 family peptidase"/>
    <property type="match status" value="1"/>
</dbReference>
<evidence type="ECO:0000313" key="3">
    <source>
        <dbReference type="EMBL" id="KJU85069.1"/>
    </source>
</evidence>